<dbReference type="PANTHER" id="PTHR42860:SF1">
    <property type="entry name" value="VITAMIN B12-BINDING PROTEIN"/>
    <property type="match status" value="1"/>
</dbReference>
<dbReference type="InterPro" id="IPR051030">
    <property type="entry name" value="Vitamin_B12-ABC_binding"/>
</dbReference>
<proteinExistence type="predicted"/>
<gene>
    <name evidence="2" type="ORF">METZ01_LOCUS69150</name>
</gene>
<dbReference type="AlphaFoldDB" id="A0A381TJN2"/>
<evidence type="ECO:0000259" key="1">
    <source>
        <dbReference type="PROSITE" id="PS50983"/>
    </source>
</evidence>
<dbReference type="PANTHER" id="PTHR42860">
    <property type="entry name" value="VITAMIN B12-BINDING PROTEIN"/>
    <property type="match status" value="1"/>
</dbReference>
<dbReference type="InterPro" id="IPR002491">
    <property type="entry name" value="ABC_transptr_periplasmic_BD"/>
</dbReference>
<dbReference type="PROSITE" id="PS50983">
    <property type="entry name" value="FE_B12_PBP"/>
    <property type="match status" value="1"/>
</dbReference>
<organism evidence="2">
    <name type="scientific">marine metagenome</name>
    <dbReference type="NCBI Taxonomy" id="408172"/>
    <lineage>
        <taxon>unclassified sequences</taxon>
        <taxon>metagenomes</taxon>
        <taxon>ecological metagenomes</taxon>
    </lineage>
</organism>
<protein>
    <recommendedName>
        <fullName evidence="1">Fe/B12 periplasmic-binding domain-containing protein</fullName>
    </recommendedName>
</protein>
<dbReference type="SUPFAM" id="SSF53807">
    <property type="entry name" value="Helical backbone' metal receptor"/>
    <property type="match status" value="1"/>
</dbReference>
<dbReference type="Gene3D" id="3.40.50.1980">
    <property type="entry name" value="Nitrogenase molybdenum iron protein domain"/>
    <property type="match status" value="2"/>
</dbReference>
<feature type="domain" description="Fe/B12 periplasmic-binding" evidence="1">
    <location>
        <begin position="13"/>
        <end position="302"/>
    </location>
</feature>
<dbReference type="Pfam" id="PF01497">
    <property type="entry name" value="Peripla_BP_2"/>
    <property type="match status" value="1"/>
</dbReference>
<evidence type="ECO:0000313" key="2">
    <source>
        <dbReference type="EMBL" id="SVA16296.1"/>
    </source>
</evidence>
<name>A0A381TJN2_9ZZZZ</name>
<accession>A0A381TJN2</accession>
<reference evidence="2" key="1">
    <citation type="submission" date="2018-05" db="EMBL/GenBank/DDBJ databases">
        <authorList>
            <person name="Lanie J.A."/>
            <person name="Ng W.-L."/>
            <person name="Kazmierczak K.M."/>
            <person name="Andrzejewski T.M."/>
            <person name="Davidsen T.M."/>
            <person name="Wayne K.J."/>
            <person name="Tettelin H."/>
            <person name="Glass J.I."/>
            <person name="Rusch D."/>
            <person name="Podicherti R."/>
            <person name="Tsui H.-C.T."/>
            <person name="Winkler M.E."/>
        </authorList>
    </citation>
    <scope>NUCLEOTIDE SEQUENCE</scope>
</reference>
<sequence>MTSPAPSKWHSKTIGTLLPSATEIVCVLGLEKNLVGISHECDYPVSVKGLPSLTSSSIGKHANSEDIHQSVESLLKNSLSVYDLDLELLKSLKPDYLITQDLCDVCAVSFGQVTDACNKVLNPSTKIISLRPQNLQDIWEDIRIVAQELEVIPAYEEFKADVDRRIDYIFKKVSASNSTKQSVLTIEWYGPVMIGGLWIPEMIEIAGGRYLLATPGEKALTVTRENLSSINPDVVIVKPCGFKLEQTLQELETLKRNIPFEDWKAYQNNNIFIVDGNAYFNRPGPRIMDSLEILSYCLHPNTFPEFFEKYRQSIRQLNEV</sequence>
<dbReference type="EMBL" id="UINC01004710">
    <property type="protein sequence ID" value="SVA16296.1"/>
    <property type="molecule type" value="Genomic_DNA"/>
</dbReference>